<dbReference type="Proteomes" id="UP001141327">
    <property type="component" value="Unassembled WGS sequence"/>
</dbReference>
<dbReference type="PANTHER" id="PTHR22605">
    <property type="entry name" value="RZ-TYPE DOMAIN-CONTAINING PROTEIN"/>
    <property type="match status" value="1"/>
</dbReference>
<feature type="region of interest" description="Disordered" evidence="2">
    <location>
        <begin position="3653"/>
        <end position="3680"/>
    </location>
</feature>
<feature type="compositionally biased region" description="Basic and acidic residues" evidence="2">
    <location>
        <begin position="2520"/>
        <end position="2538"/>
    </location>
</feature>
<feature type="compositionally biased region" description="Low complexity" evidence="2">
    <location>
        <begin position="3671"/>
        <end position="3680"/>
    </location>
</feature>
<feature type="coiled-coil region" evidence="1">
    <location>
        <begin position="781"/>
        <end position="808"/>
    </location>
</feature>
<feature type="compositionally biased region" description="Low complexity" evidence="2">
    <location>
        <begin position="3655"/>
        <end position="3664"/>
    </location>
</feature>
<feature type="region of interest" description="Disordered" evidence="2">
    <location>
        <begin position="5599"/>
        <end position="5619"/>
    </location>
</feature>
<feature type="region of interest" description="Disordered" evidence="2">
    <location>
        <begin position="2520"/>
        <end position="2546"/>
    </location>
</feature>
<gene>
    <name evidence="3" type="ORF">PAPYR_5673</name>
</gene>
<comment type="caution">
    <text evidence="3">The sequence shown here is derived from an EMBL/GenBank/DDBJ whole genome shotgun (WGS) entry which is preliminary data.</text>
</comment>
<proteinExistence type="predicted"/>
<reference evidence="3" key="1">
    <citation type="journal article" date="2022" name="bioRxiv">
        <title>Genomics of Preaxostyla Flagellates Illuminates Evolutionary Transitions and the Path Towards Mitochondrial Loss.</title>
        <authorList>
            <person name="Novak L.V.F."/>
            <person name="Treitli S.C."/>
            <person name="Pyrih J."/>
            <person name="Halakuc P."/>
            <person name="Pipaliya S.V."/>
            <person name="Vacek V."/>
            <person name="Brzon O."/>
            <person name="Soukal P."/>
            <person name="Eme L."/>
            <person name="Dacks J.B."/>
            <person name="Karnkowska A."/>
            <person name="Elias M."/>
            <person name="Hampl V."/>
        </authorList>
    </citation>
    <scope>NUCLEOTIDE SEQUENCE</scope>
    <source>
        <strain evidence="3">RCP-MX</strain>
    </source>
</reference>
<evidence type="ECO:0000256" key="1">
    <source>
        <dbReference type="SAM" id="Coils"/>
    </source>
</evidence>
<dbReference type="SUPFAM" id="SSF52540">
    <property type="entry name" value="P-loop containing nucleoside triphosphate hydrolases"/>
    <property type="match status" value="2"/>
</dbReference>
<evidence type="ECO:0000256" key="2">
    <source>
        <dbReference type="SAM" id="MobiDB-lite"/>
    </source>
</evidence>
<keyword evidence="4" id="KW-1185">Reference proteome</keyword>
<dbReference type="PANTHER" id="PTHR22605:SF1">
    <property type="entry name" value="RZ-TYPE DOMAIN-CONTAINING PROTEIN"/>
    <property type="match status" value="1"/>
</dbReference>
<name>A0ABQ8UGX6_9EUKA</name>
<accession>A0ABQ8UGX6</accession>
<evidence type="ECO:0000313" key="3">
    <source>
        <dbReference type="EMBL" id="KAJ4458489.1"/>
    </source>
</evidence>
<evidence type="ECO:0000313" key="4">
    <source>
        <dbReference type="Proteomes" id="UP001141327"/>
    </source>
</evidence>
<protein>
    <submittedName>
        <fullName evidence="3">E3 ubiquitin-protein ligase</fullName>
    </submittedName>
</protein>
<organism evidence="3 4">
    <name type="scientific">Paratrimastix pyriformis</name>
    <dbReference type="NCBI Taxonomy" id="342808"/>
    <lineage>
        <taxon>Eukaryota</taxon>
        <taxon>Metamonada</taxon>
        <taxon>Preaxostyla</taxon>
        <taxon>Paratrimastigidae</taxon>
        <taxon>Paratrimastix</taxon>
    </lineage>
</organism>
<dbReference type="InterPro" id="IPR027417">
    <property type="entry name" value="P-loop_NTPase"/>
</dbReference>
<keyword evidence="1" id="KW-0175">Coiled coil</keyword>
<feature type="compositionally biased region" description="Basic and acidic residues" evidence="2">
    <location>
        <begin position="5599"/>
        <end position="5612"/>
    </location>
</feature>
<sequence length="5991" mass="661269">MDYNRLIDLITNLLSRNTSFYSEAFIGVRLIAKICEYSSFGLPEAALHSAMLKFCTAIHASHQRNNASQDLRALLADFQSCNPRFNDLFPRDLKRILQVLSNQIGKVKLLEGALLAGYATFLRLQSYLPFVQLGQPISMWDELARLAYAPLFRGADPLVPACFIGTILRSCDYPTPNQTAALMANPIAEWVSPTWAVLRSLLPIEHLAHVPGFLEKAFAKWRPEALDLLEWLGCGPFGGAKWEPPNPDVPPDTVLRYFAAYAATTARMPLLAQRALERLVPALRDLAPAYCDCLLGPLAESLPDALRYARGMEELHARQPDLEWPAHVQRRLPELALRAVKGKVTPAHLKAAAEFPCPPPALMARLAEINHPDWRKAPLHNTVHVGLFNRYCAVEAPPCCRTPLAHTRLCRGLWWLPPDRLDVAHPFFFVTRHAGCQAPSQAHRVEALQECLLKMSASCLANLKALDEKARAAPHQKSYPHAYFVQLAQLLAQTAPALVKIIPTPDFLAKFRTLCTDALSAPTMEVFSMHYSDVVSPFVRLFVTLQDQCKRLSAPLPLALANEAIRAIVCFRSLPFRHFVLLLSFSGIMWVQARASQGIHLAPLFAALEKFVVTQYTPECIVPTTFAHYVLENLPPDSSRQPPQHFGLFFGLLFQRMQLPPVPVLCPEAHDVLGRVTTEYSSFFWHIHQLKVPIAQLRVFAPCVPNLGMSLKHPDSVTQTLGILSGVFSTEPGVPLPMLGLFDLRGLMRQGPLDRLVKSQLETIAAIAATLDDIQLCLSLCREAAIRVQRESQRVDELKLRLPDLTLEQLLPALSELERSLFNPGSFAILRHFAAHRSAIFMSLLRDGLKALYPDAIDHPYAVSDLGEMTAKGTPLLQSIREDLWQILFKSDTLTIMKHQGHFAAGSPQEEMAALRGFFPDADMKESSLQLVEEIVWFLSFYSVARFIPQVFQQFRIRPGPDAAQYQRLCELVDALPEVINEKFQYDPGMGKAFRDLLGRGAPQLGQIFSKLAECPALHKWMMEMVFVGPDWRERYEAKRTMVQSRLRQDDRNAYDQRVISDLNEWLPILAEAFDPARHPMECIGILRERLQPETPQFAGMLGRLSNVCVSVSQIRRWFNNDTPEQHALGLMEDLTQGALELQFNLHGQSKLIGIWHPAEGQAISVSELEIVDMRRHLRLIRDSQVRPATPALARLRFAQPFLSCLPHHDLGQPPDAQRRIEDFIQKHDLVSLIREAAQALAKDGHPRLQNARLTISLSKLQPDHLQTIINNGQHANISWSDDFLHARAAHPYLAFLPKRDLFRLAGFLNKRQYAQAMPLLSLVFPHQGNLRPAIEAALARVPFFQELVPNLDQWVPDTGVPQTYSLQIDPADRAAWDLTLPAGNMLIKTAEACGDFLLHLEGALQQTPGIKALGFRPSQAGRGFATMPHQGQALVLMAEACSPPRNHRLGRPCCGLDLLSVLLRLYPERLPEHSDLLWCGPETTTEALALFFERAEHHTDRCYTVIHAGRLPYDLQKILLDRCSWYYRNRLQAAPGAPDPRLVVVQTADRPCSLSETHLVPFVEYEPSQRLPEADLRARLAESRRPFDVECVTGRAGNGKTYHIRRNAPNCVTIPILEDFQFASAVEALATLQAKGDDAEHYIHFNISGYADMELVNAFFFHLLVLHAVSDLHSAQCFAMRPAAAPRWHFLVEIPATMQPRVDEVPPECGSSVLTDTEERGPAILRDHLPVLHLATPSAQLVNADSLPYDVSEPNCALVCKYLQGKRFLADASNPDRDIVSQVSALEVAAPQALALLAKYLPKKVQREIPALGGSHTELRGDLVKVDQRHCIALLAHKIRLFERWVDRFEYPEARVIVIRQFLDEIRQFSEAKLDQANWAARHFSQLLPIEEDRSVKLQYVHSGRNPNPTDEEATEIARIFIERPPRRPSGGVLFPTTKLAGARLSRAELIELVARPLGVSTEHATAILAEHNYVLTMDFAMKMIHLHERALSGVTTIIEGDTGVGKTKLCEVWAHLVNGLGRRFPLAGFMEYFAGDILPAIHRLQVAQTQKPDGGAASVLLCSVEDPQPGRWVAVPATLAEFARHFAREAPFKLFAGPLEAGAPLKELRADSPVPVGAGWVVYALPVLPTEVPEAHPEADLRRCQEDALSARLRPMFRREHPFAKVIGAACNGYLLGALSPHEGRLRLLDVDDGHLARARDECRDFRGIDDTCVRCGRSRADHAGEPAGYDGTADLLDSAIHADLFKVDSLAALVTSALSLLSLSLLDHCLPLRPHGQVFRSIGVHGSLTRDSLRDAISAANQTALRRSYLQVAVFLDEINTTRHEGYVKNVLCDRILDDGVPLADNLFLVAACNPVSRMLNTDQRAAGTQHYETGYNVHPLALSAHLLKLNYGRLNKEQETEYLGAMFAMAQSDLIFPLEERAEMSSFARILHEVHQLVKKGDWETAERERQLSDEDRALLAQCRREGKPLPDRRILSQRDFQRTLRLMKFFQGHFGRRVFRPEQLEAMEREVARDAQEAEADLARREAAQRDGPHAPLAMRPQLTLEKRLAQEARKAPPPGGSVQQIRRDSFLLALSMSYYFCLSDAEQRSVRAVVSRYLPGADLGKILADQMDAFLANFNYGKGIAQTWAIKENVFVSIVCALTRTPLIIQGPPGASKTLSFERVRENLKGPYSAHDDWRRYPALEAFIYQCSKASRNEEVIAIFERAAQAQRSSPRSCSCVFMDEAGLPERSRDSLKVLHYQLDHPQCAFIAVTNVPLDAAKTNRAVLVFRRPLQVGDYEILARGVLGYTPPHDLQDDAANTIKRLCQAHMDLARCPDEHLHKFGQRDFINFLRSLLVRNPQDGMVLGQLGPMTPQSVLQSLERHYGGLTEAEFGRLLAHFFRALEWGTFLEGPNRVVPSTSIDLLARSLGDEAVSPDGFRARYKLVIDESSDDHFFRECVLPKVATAGRKVALLLGSDFPQDARNEDWRAEQVTSIKIMIEKGSLIVLSGLECLYEALYDVFNQRFQRIRAPGGELEEFAAIALGSFVSYVRVHPKAQFVIQVPRAKLGEIPVPFLDRFEKFAVGPAPLYRAQLAHLGDDRTSIVEGALKKVRSFVAHVGQEHFFMLNDDTIYSAIASALPYGGPDHPADEAFTTFPAFTEDPCRGLPIDGVSQPEVQARTVARNTMPPESLFLCRTKLPAIFSTLYLSGQEHFSLNRLAHKALALQAAGQPACSRYLVFGRHSADLLDVNAIKESLKLPPLAAQESLVLDALEWSSSTTMAASFLPRDGARQHDVCVVVCDMDRISPQRVNAIRHALRPLPNRSPKVTILLLLFRPALARPTPAAHGAPPVAPANAPKPMPCDNSPSTTRTCPYPIVFLPTWEHVFLDECSAKCGVDVQEWIRQACGGGRIITPAPGDDGEGDDDDEAALGEADAERVIAPDPDPTAPPAAAAAAAAQAVPAPIPAAPVSIARVTPEAFQKAIQTVLTTIFWTKPGAKFPQNAAILKAATLGERLRHIQLAMADLPLMKTFEAHWTPRELADCVKCAATDLLRHEARTGLGETLGMRYRNELVKFLGPVLVDLARHGDLDALRARVVPQEIKDALWEPCFEFYLGKPLREKTLTLSTADIGSLGHLPTFPFFHHLYQALEAAVRDIIRETGQDVMHGRQAQGDGQVAQGGEGPEAAAQGEAPDGGLQRAFDAVVATRLQERLPALVPGELLAALAAHPNNWDSLVFRHLVDNLLYRTCGEEDTLSDLQLEVLCAWLRVALPNPNLASLFVTCATERSRLSSMAASVRAMGALEQATVPLDIRALQISLRSATNTDAIMESLRNRLAEFLAQRAGAIFREKPAAVVPWMQALRAVTELAWLDARATPQRDGHRGLPTALFVLRRLEVVAVFYRNAEPNPGQPTATEAFRVAFDERAKTRPALLELALDAFLRALTAPSEQQCRLFLGELLSSFVGDQFLLGPLLNFDVLPDPFAFLREEVLTVLRLVNNSAEPCARCPLLHRALSPEQRHFLVEELLYPAIPAPGAGALNPDDQPAPEQGIKGQLQELLTRCFEVPPHGMAALPAAALPVFVPPWRLAAQPDQASSLSGWPLAQVLYDLMMAHRGAASPLGDTLNSLQMQRAQLAEGRPAPEAAFGAVQLAVLTHTAATTAARLFVGANQERPERFAPDELQRLAELMRPVEWAQVAFLGQISQDHTQDEIKVVFSERGAQLSPWIDRWLPALTNQPPPYEQLTFMHPADRSPRGQAYQAFRAAFQAALATGQQAAVAQALVSRPDKRETLMFLALLVYHEYTRKGLQDSPPMALLKAALQGRALERLFSDPKEATVLRCLLDPAQLAKKLEVTVQGGPPSEDRMHALWMDTRRPVRHAMANLLAVILGCPPNNHLWMQMFAPEQMEGRWCVAFTIPDKAILPATPYHFDCGCATSDDQRGVYSPRAPWNSRTLPWGMMTAYAALGMSMLFFNHDSAGGPLRAEGNIISRWDILRAGPRGYSAMHVAYDWGAIPANTPDEVMVRFNAILERLLDVFHSGGQALRTTLNSAQERDAYERLLIERAVEPVLSDAGLLEATQRRLQQRPVDLDAVAAYCRTVPQVRHRKPPDPEFAHVISHSLQQHQTSRSFDNAQVAIEAATGTGHGDLLGAILKQHPHLQALPELLPVVLELQEFVKSRLSNVLSPQEASRLTVKKILQRSVQLCPLASSHPAPSTLRSLSFVVGPALALVPGPMPIRPHSYARVDQEHGDRAIRLWGALLNSEYLRSRRTLEVVNCAHGGGGEAHFFPPDEESTFAFLVGTPEADADDSGFLNLLAKSLVDQQNHLLALQQGLLRPPALPAGTAGAAELEQVYALRARFVNDSAARVDLSRGISDPTLFIGVPPLAYLRRLCGGFGPAVPGLAHLALVLAQRWAHKPTFLISEQPFQFRARGMVRLRTSGDRSSSSAVASISICIDGPALERLRPEDLQKLPDALKAPLELGLTELLRSAFAGMNEDDRQSTLHGYAMLVSQLARQAAAPRDGAQEPHEPFEAVADRTFEEYTRDPHSGLEMDCDAIGIKLPILKQQRMRHVHALAQLADELFGSGPGLANIPPAFSLPLPEGAPIEDLLRGVPKDDLEAISATLLDALASLAYLPRPSADQLKPDQPLLTVLAQIGEEELAEHVHRSLLGKHLAAFVRILGRAAATAENGIDRPVIGGPPADEPVLVWDEGGVGLVAEPTAPPPDLSCAERIRKELNVDGDQAAPEVIYRINGVEEHPLALRQGAGPLTWRLLFEAIAAQDLGLEMAAHRVNCSLEPAHPELPSGDYQDMKPDDTARPLLVPRGHRLVLDLRPPLNTQSRDCAYRIGGGPEVPLQSYSRAVSWAQLVQILNSSATELATLARAAPLLGGPPKVTRILCKMITPATAVKACHDEATRIIASYQGAPADQQQAIIVSYNETMRRLLEETPRLLRLLGSDPALAQLPQTAQLKQATEAYGQAAAALNAAPQSAPEQAAAQAALQQLFGAALQAAQALPEVGLCFNDMSPEQQRAPLSSEGVAFRLDVELFPRVAGCRMLPACTMCEIQLPPPLYRTFPHAPPSHFGFSSSSCAAISFRVISVRAEASYVLSGCHPDDKASAAPDTERSLTLPATPGPLRHGDLIQAIRADGFLAGVLARHQKDYECRLTVSVQDLWAQGQPRGPEMPLDERVPEALVPLPADRPSRLRIKATWALRAGASAIQVLLARDATWATLDPPIPPLAPWRGGTWGDLLPLLLAHPTIRSFLDQFAADCPGKVPHWKPLFADAQRQYRPLLECLAEPLPPYPLYIGVLRCVPTFAVNMLGASALPDPQPVMGPGGIPRPLTWRFAVEHCDRNVAGTEQARVRQRYVQYYHQGAWQPYQGPAGDAESEARETAPIRLEGPSLQLDPANPRACLDVTSRSPLAISLQFFDNVQVTVAGVTRTVTMLDSDYGGTFQTLLAKLAQAGAPGLEGLAHYLLNGQAFARPFRPTDPLPAGIQNGIALS</sequence>
<dbReference type="EMBL" id="JAPMOS010000028">
    <property type="protein sequence ID" value="KAJ4458489.1"/>
    <property type="molecule type" value="Genomic_DNA"/>
</dbReference>
<dbReference type="InterPro" id="IPR031248">
    <property type="entry name" value="RNF213"/>
</dbReference>